<protein>
    <submittedName>
        <fullName evidence="3">HOME2 protein</fullName>
    </submittedName>
</protein>
<dbReference type="GO" id="GO:0035256">
    <property type="term" value="F:G protein-coupled glutamate receptor binding"/>
    <property type="evidence" value="ECO:0007669"/>
    <property type="project" value="InterPro"/>
</dbReference>
<reference evidence="3 4" key="1">
    <citation type="submission" date="2019-09" db="EMBL/GenBank/DDBJ databases">
        <title>Bird 10,000 Genomes (B10K) Project - Family phase.</title>
        <authorList>
            <person name="Zhang G."/>
        </authorList>
    </citation>
    <scope>NUCLEOTIDE SEQUENCE [LARGE SCALE GENOMIC DNA]</scope>
    <source>
        <strain evidence="3">B10K-DU-029-52</strain>
    </source>
</reference>
<name>A0A7K6CZ61_9PASS</name>
<dbReference type="InterPro" id="IPR000697">
    <property type="entry name" value="WH1/EVH1_dom"/>
</dbReference>
<dbReference type="AlphaFoldDB" id="A0A7K6CZ61"/>
<proteinExistence type="predicted"/>
<dbReference type="Proteomes" id="UP000571324">
    <property type="component" value="Unassembled WGS sequence"/>
</dbReference>
<feature type="non-terminal residue" evidence="3">
    <location>
        <position position="1"/>
    </location>
</feature>
<dbReference type="Gene3D" id="2.30.29.30">
    <property type="entry name" value="Pleckstrin-homology domain (PH domain)/Phosphotyrosine-binding domain (PTB)"/>
    <property type="match status" value="1"/>
</dbReference>
<evidence type="ECO:0000259" key="2">
    <source>
        <dbReference type="PROSITE" id="PS50229"/>
    </source>
</evidence>
<organism evidence="3 4">
    <name type="scientific">Origma solitaria</name>
    <dbReference type="NCBI Taxonomy" id="720586"/>
    <lineage>
        <taxon>Eukaryota</taxon>
        <taxon>Metazoa</taxon>
        <taxon>Chordata</taxon>
        <taxon>Craniata</taxon>
        <taxon>Vertebrata</taxon>
        <taxon>Euteleostomi</taxon>
        <taxon>Archelosauria</taxon>
        <taxon>Archosauria</taxon>
        <taxon>Dinosauria</taxon>
        <taxon>Saurischia</taxon>
        <taxon>Theropoda</taxon>
        <taxon>Coelurosauria</taxon>
        <taxon>Aves</taxon>
        <taxon>Neognathae</taxon>
        <taxon>Neoaves</taxon>
        <taxon>Telluraves</taxon>
        <taxon>Australaves</taxon>
        <taxon>Passeriformes</taxon>
        <taxon>Meliphagoidea</taxon>
        <taxon>Acanthizidae</taxon>
        <taxon>Origma</taxon>
    </lineage>
</organism>
<evidence type="ECO:0000313" key="3">
    <source>
        <dbReference type="EMBL" id="NWV20044.1"/>
    </source>
</evidence>
<dbReference type="EMBL" id="VZRL01001898">
    <property type="protein sequence ID" value="NWV20044.1"/>
    <property type="molecule type" value="Genomic_DNA"/>
</dbReference>
<gene>
    <name evidence="3" type="primary">Homer2</name>
    <name evidence="3" type="ORF">ORISOL_R12148</name>
</gene>
<dbReference type="InterPro" id="IPR045027">
    <property type="entry name" value="Homer"/>
</dbReference>
<dbReference type="PANTHER" id="PTHR10918">
    <property type="entry name" value="HOMER"/>
    <property type="match status" value="1"/>
</dbReference>
<evidence type="ECO:0000313" key="4">
    <source>
        <dbReference type="Proteomes" id="UP000571324"/>
    </source>
</evidence>
<accession>A0A7K6CZ61</accession>
<feature type="domain" description="WH1" evidence="2">
    <location>
        <begin position="1"/>
        <end position="57"/>
    </location>
</feature>
<dbReference type="PROSITE" id="PS50229">
    <property type="entry name" value="WH1"/>
    <property type="match status" value="1"/>
</dbReference>
<dbReference type="SUPFAM" id="SSF50729">
    <property type="entry name" value="PH domain-like"/>
    <property type="match status" value="1"/>
</dbReference>
<comment type="caution">
    <text evidence="3">The sequence shown here is derived from an EMBL/GenBank/DDBJ whole genome shotgun (WGS) entry which is preliminary data.</text>
</comment>
<keyword evidence="4" id="KW-1185">Reference proteome</keyword>
<feature type="region of interest" description="Disordered" evidence="1">
    <location>
        <begin position="83"/>
        <end position="120"/>
    </location>
</feature>
<dbReference type="Pfam" id="PF00568">
    <property type="entry name" value="WH1"/>
    <property type="match status" value="1"/>
</dbReference>
<dbReference type="OrthoDB" id="9983798at2759"/>
<evidence type="ECO:0000256" key="1">
    <source>
        <dbReference type="SAM" id="MobiDB-lite"/>
    </source>
</evidence>
<sequence>QVIINSTITPNMTFTKTSQKFGQWADSRANTVFGLGFPSEQQLTKTSFAAKMKRVCVCYHCSARRAEEMQETPSVGLCVVLQESGRETPSSTRASSVNGTDDEKASHGGPAEAHLKSENDKLKIALAQ</sequence>
<dbReference type="InterPro" id="IPR011993">
    <property type="entry name" value="PH-like_dom_sf"/>
</dbReference>
<feature type="compositionally biased region" description="Polar residues" evidence="1">
    <location>
        <begin position="87"/>
        <end position="99"/>
    </location>
</feature>
<feature type="non-terminal residue" evidence="3">
    <location>
        <position position="128"/>
    </location>
</feature>